<dbReference type="PANTHER" id="PTHR23513:SF11">
    <property type="entry name" value="STAPHYLOFERRIN A TRANSPORTER"/>
    <property type="match status" value="1"/>
</dbReference>
<evidence type="ECO:0000256" key="6">
    <source>
        <dbReference type="ARBA" id="ARBA00023136"/>
    </source>
</evidence>
<dbReference type="GO" id="GO:0022857">
    <property type="term" value="F:transmembrane transporter activity"/>
    <property type="evidence" value="ECO:0007669"/>
    <property type="project" value="InterPro"/>
</dbReference>
<dbReference type="InterPro" id="IPR020846">
    <property type="entry name" value="MFS_dom"/>
</dbReference>
<accession>A0A382IYA1</accession>
<evidence type="ECO:0000256" key="5">
    <source>
        <dbReference type="ARBA" id="ARBA00022989"/>
    </source>
</evidence>
<feature type="domain" description="Major facilitator superfamily (MFS) profile" evidence="8">
    <location>
        <begin position="1"/>
        <end position="218"/>
    </location>
</feature>
<dbReference type="GO" id="GO:0005886">
    <property type="term" value="C:plasma membrane"/>
    <property type="evidence" value="ECO:0007669"/>
    <property type="project" value="UniProtKB-SubCell"/>
</dbReference>
<protein>
    <recommendedName>
        <fullName evidence="8">Major facilitator superfamily (MFS) profile domain-containing protein</fullName>
    </recommendedName>
</protein>
<keyword evidence="6 7" id="KW-0472">Membrane</keyword>
<feature type="transmembrane region" description="Helical" evidence="7">
    <location>
        <begin position="80"/>
        <end position="100"/>
    </location>
</feature>
<evidence type="ECO:0000313" key="9">
    <source>
        <dbReference type="EMBL" id="SVC04528.1"/>
    </source>
</evidence>
<keyword evidence="3" id="KW-1003">Cell membrane</keyword>
<dbReference type="InterPro" id="IPR036259">
    <property type="entry name" value="MFS_trans_sf"/>
</dbReference>
<sequence length="218" mass="24280">MRDLRVVETYKTRGFKSVWTIGTLNSFCRYFEVLVSTVVIFQISGSALVVAINASLRVAPLLLFGWIIGRISDSIERRYLMLLSSIIFSVSSLVAFILMFSGVITAWHLLIISFASGIGWSLEFPSRRSFIGDLLSDKNRSLGIGLDMMSSNIGRLAGPVIAGLTIDYLVEFSFLFSMSLYLVSVIISLSLFNLEGRFASNVQLPKEQARSNPFRLLI</sequence>
<dbReference type="Gene3D" id="1.20.1250.20">
    <property type="entry name" value="MFS general substrate transporter like domains"/>
    <property type="match status" value="1"/>
</dbReference>
<comment type="subcellular location">
    <subcellularLocation>
        <location evidence="1">Cell membrane</location>
        <topology evidence="1">Multi-pass membrane protein</topology>
    </subcellularLocation>
</comment>
<keyword evidence="2" id="KW-0813">Transport</keyword>
<evidence type="ECO:0000256" key="2">
    <source>
        <dbReference type="ARBA" id="ARBA00022448"/>
    </source>
</evidence>
<evidence type="ECO:0000256" key="3">
    <source>
        <dbReference type="ARBA" id="ARBA00022475"/>
    </source>
</evidence>
<dbReference type="EMBL" id="UINC01070403">
    <property type="protein sequence ID" value="SVC04528.1"/>
    <property type="molecule type" value="Genomic_DNA"/>
</dbReference>
<feature type="transmembrane region" description="Helical" evidence="7">
    <location>
        <begin position="21"/>
        <end position="41"/>
    </location>
</feature>
<organism evidence="9">
    <name type="scientific">marine metagenome</name>
    <dbReference type="NCBI Taxonomy" id="408172"/>
    <lineage>
        <taxon>unclassified sequences</taxon>
        <taxon>metagenomes</taxon>
        <taxon>ecological metagenomes</taxon>
    </lineage>
</organism>
<evidence type="ECO:0000256" key="7">
    <source>
        <dbReference type="SAM" id="Phobius"/>
    </source>
</evidence>
<dbReference type="Pfam" id="PF05977">
    <property type="entry name" value="MFS_3"/>
    <property type="match status" value="1"/>
</dbReference>
<keyword evidence="4 7" id="KW-0812">Transmembrane</keyword>
<evidence type="ECO:0000259" key="8">
    <source>
        <dbReference type="PROSITE" id="PS50850"/>
    </source>
</evidence>
<dbReference type="PANTHER" id="PTHR23513">
    <property type="entry name" value="INTEGRAL MEMBRANE EFFLUX PROTEIN-RELATED"/>
    <property type="match status" value="1"/>
</dbReference>
<proteinExistence type="predicted"/>
<dbReference type="InterPro" id="IPR010290">
    <property type="entry name" value="TM_effector"/>
</dbReference>
<feature type="transmembrane region" description="Helical" evidence="7">
    <location>
        <begin position="47"/>
        <end position="68"/>
    </location>
</feature>
<evidence type="ECO:0000256" key="1">
    <source>
        <dbReference type="ARBA" id="ARBA00004651"/>
    </source>
</evidence>
<gene>
    <name evidence="9" type="ORF">METZ01_LOCUS257382</name>
</gene>
<dbReference type="SUPFAM" id="SSF103473">
    <property type="entry name" value="MFS general substrate transporter"/>
    <property type="match status" value="1"/>
</dbReference>
<feature type="non-terminal residue" evidence="9">
    <location>
        <position position="218"/>
    </location>
</feature>
<keyword evidence="5 7" id="KW-1133">Transmembrane helix</keyword>
<feature type="transmembrane region" description="Helical" evidence="7">
    <location>
        <begin position="172"/>
        <end position="194"/>
    </location>
</feature>
<dbReference type="AlphaFoldDB" id="A0A382IYA1"/>
<dbReference type="PROSITE" id="PS50850">
    <property type="entry name" value="MFS"/>
    <property type="match status" value="1"/>
</dbReference>
<evidence type="ECO:0000256" key="4">
    <source>
        <dbReference type="ARBA" id="ARBA00022692"/>
    </source>
</evidence>
<name>A0A382IYA1_9ZZZZ</name>
<reference evidence="9" key="1">
    <citation type="submission" date="2018-05" db="EMBL/GenBank/DDBJ databases">
        <authorList>
            <person name="Lanie J.A."/>
            <person name="Ng W.-L."/>
            <person name="Kazmierczak K.M."/>
            <person name="Andrzejewski T.M."/>
            <person name="Davidsen T.M."/>
            <person name="Wayne K.J."/>
            <person name="Tettelin H."/>
            <person name="Glass J.I."/>
            <person name="Rusch D."/>
            <person name="Podicherti R."/>
            <person name="Tsui H.-C.T."/>
            <person name="Winkler M.E."/>
        </authorList>
    </citation>
    <scope>NUCLEOTIDE SEQUENCE</scope>
</reference>